<evidence type="ECO:0000313" key="1">
    <source>
        <dbReference type="EMBL" id="KAJ5365905.1"/>
    </source>
</evidence>
<accession>A0A9W9V479</accession>
<dbReference type="AlphaFoldDB" id="A0A9W9V479"/>
<dbReference type="OrthoDB" id="4345765at2759"/>
<reference evidence="1" key="1">
    <citation type="submission" date="2022-12" db="EMBL/GenBank/DDBJ databases">
        <authorList>
            <person name="Petersen C."/>
        </authorList>
    </citation>
    <scope>NUCLEOTIDE SEQUENCE</scope>
    <source>
        <strain evidence="1">IBT 3081</strain>
    </source>
</reference>
<keyword evidence="2" id="KW-1185">Reference proteome</keyword>
<dbReference type="GeneID" id="81465703"/>
<dbReference type="Proteomes" id="UP001147752">
    <property type="component" value="Unassembled WGS sequence"/>
</dbReference>
<sequence>MAPTKPDLDLHAESSTLQTRRRVPTLPFYLTTLWCLQCFRTSIHNWDASLPFQPRCCIDTVASNMCGRCIAANVTCESVYRGIRGHVFELMALIEFSKQYWRNDNQGFGKTNVADLVWDYGVIKDISEAVRSLCLSFDNLVKTHGEAHMLTGNASDGAKAAYSTWCNAREHSIYPHTMLTDNLAQKYASQATEHLRLRFGEETQVHWEAAICAFYDAVERAVGCHQERNE</sequence>
<dbReference type="EMBL" id="JAPZBT010000003">
    <property type="protein sequence ID" value="KAJ5365905.1"/>
    <property type="molecule type" value="Genomic_DNA"/>
</dbReference>
<name>A0A9W9V479_9EURO</name>
<organism evidence="1 2">
    <name type="scientific">Penicillium concentricum</name>
    <dbReference type="NCBI Taxonomy" id="293559"/>
    <lineage>
        <taxon>Eukaryota</taxon>
        <taxon>Fungi</taxon>
        <taxon>Dikarya</taxon>
        <taxon>Ascomycota</taxon>
        <taxon>Pezizomycotina</taxon>
        <taxon>Eurotiomycetes</taxon>
        <taxon>Eurotiomycetidae</taxon>
        <taxon>Eurotiales</taxon>
        <taxon>Aspergillaceae</taxon>
        <taxon>Penicillium</taxon>
    </lineage>
</organism>
<protein>
    <submittedName>
        <fullName evidence="1">Uncharacterized protein</fullName>
    </submittedName>
</protein>
<comment type="caution">
    <text evidence="1">The sequence shown here is derived from an EMBL/GenBank/DDBJ whole genome shotgun (WGS) entry which is preliminary data.</text>
</comment>
<reference evidence="1" key="2">
    <citation type="journal article" date="2023" name="IMA Fungus">
        <title>Comparative genomic study of the Penicillium genus elucidates a diverse pangenome and 15 lateral gene transfer events.</title>
        <authorList>
            <person name="Petersen C."/>
            <person name="Sorensen T."/>
            <person name="Nielsen M.R."/>
            <person name="Sondergaard T.E."/>
            <person name="Sorensen J.L."/>
            <person name="Fitzpatrick D.A."/>
            <person name="Frisvad J.C."/>
            <person name="Nielsen K.L."/>
        </authorList>
    </citation>
    <scope>NUCLEOTIDE SEQUENCE</scope>
    <source>
        <strain evidence="1">IBT 3081</strain>
    </source>
</reference>
<dbReference type="RefSeq" id="XP_056577371.1">
    <property type="nucleotide sequence ID" value="XM_056726520.1"/>
</dbReference>
<gene>
    <name evidence="1" type="ORF">N7517_008791</name>
</gene>
<proteinExistence type="predicted"/>
<evidence type="ECO:0000313" key="2">
    <source>
        <dbReference type="Proteomes" id="UP001147752"/>
    </source>
</evidence>